<keyword evidence="7" id="KW-0406">Ion transport</keyword>
<evidence type="ECO:0000256" key="1">
    <source>
        <dbReference type="ARBA" id="ARBA00004651"/>
    </source>
</evidence>
<dbReference type="InterPro" id="IPR016152">
    <property type="entry name" value="PTrfase/Anion_transptr"/>
</dbReference>
<feature type="compositionally biased region" description="Polar residues" evidence="9">
    <location>
        <begin position="438"/>
        <end position="448"/>
    </location>
</feature>
<dbReference type="Gene3D" id="1.10.287.570">
    <property type="entry name" value="Helical hairpin bin"/>
    <property type="match status" value="1"/>
</dbReference>
<dbReference type="GO" id="GO:0006820">
    <property type="term" value="P:monoatomic anion transport"/>
    <property type="evidence" value="ECO:0007669"/>
    <property type="project" value="InterPro"/>
</dbReference>
<dbReference type="FunFam" id="3.40.930.10:FF:000018">
    <property type="entry name" value="Sodium bicarbonate transporter protein 11"/>
    <property type="match status" value="1"/>
</dbReference>
<feature type="transmembrane region" description="Helical" evidence="10">
    <location>
        <begin position="1200"/>
        <end position="1219"/>
    </location>
</feature>
<feature type="transmembrane region" description="Helical" evidence="10">
    <location>
        <begin position="1079"/>
        <end position="1099"/>
    </location>
</feature>
<dbReference type="GO" id="GO:0016323">
    <property type="term" value="C:basolateral plasma membrane"/>
    <property type="evidence" value="ECO:0007669"/>
    <property type="project" value="TreeGrafter"/>
</dbReference>
<feature type="transmembrane region" description="Helical" evidence="10">
    <location>
        <begin position="1225"/>
        <end position="1243"/>
    </location>
</feature>
<keyword evidence="3" id="KW-0813">Transport</keyword>
<feature type="transmembrane region" description="Helical" evidence="10">
    <location>
        <begin position="824"/>
        <end position="841"/>
    </location>
</feature>
<feature type="region of interest" description="Disordered" evidence="9">
    <location>
        <begin position="438"/>
        <end position="462"/>
    </location>
</feature>
<evidence type="ECO:0000256" key="4">
    <source>
        <dbReference type="ARBA" id="ARBA00022475"/>
    </source>
</evidence>
<dbReference type="InterPro" id="IPR003020">
    <property type="entry name" value="HCO3_transpt_euk"/>
</dbReference>
<dbReference type="WBParaSite" id="MhA1_Contig2172.frz3.fgene1">
    <property type="protein sequence ID" value="MhA1_Contig2172.frz3.fgene1"/>
    <property type="gene ID" value="MhA1_Contig2172.frz3.fgene1"/>
</dbReference>
<evidence type="ECO:0000256" key="6">
    <source>
        <dbReference type="ARBA" id="ARBA00022989"/>
    </source>
</evidence>
<evidence type="ECO:0000256" key="2">
    <source>
        <dbReference type="ARBA" id="ARBA00010993"/>
    </source>
</evidence>
<proteinExistence type="inferred from homology"/>
<keyword evidence="5 10" id="KW-0812">Transmembrane</keyword>
<name>A0A1I8BGP0_MELHA</name>
<comment type="subcellular location">
    <subcellularLocation>
        <location evidence="1">Cell membrane</location>
        <topology evidence="1">Multi-pass membrane protein</topology>
    </subcellularLocation>
</comment>
<feature type="transmembrane region" description="Helical" evidence="10">
    <location>
        <begin position="853"/>
        <end position="876"/>
    </location>
</feature>
<organism evidence="12 13">
    <name type="scientific">Meloidogyne hapla</name>
    <name type="common">Root-knot nematode worm</name>
    <dbReference type="NCBI Taxonomy" id="6305"/>
    <lineage>
        <taxon>Eukaryota</taxon>
        <taxon>Metazoa</taxon>
        <taxon>Ecdysozoa</taxon>
        <taxon>Nematoda</taxon>
        <taxon>Chromadorea</taxon>
        <taxon>Rhabditida</taxon>
        <taxon>Tylenchina</taxon>
        <taxon>Tylenchomorpha</taxon>
        <taxon>Tylenchoidea</taxon>
        <taxon>Meloidogynidae</taxon>
        <taxon>Meloidogyninae</taxon>
        <taxon>Meloidogyne</taxon>
    </lineage>
</organism>
<evidence type="ECO:0000313" key="13">
    <source>
        <dbReference type="WBParaSite" id="MhA1_Contig2172.frz3.fgene1"/>
    </source>
</evidence>
<feature type="domain" description="Bicarbonate transporter-like transmembrane" evidence="11">
    <location>
        <begin position="807"/>
        <end position="1258"/>
    </location>
</feature>
<dbReference type="SUPFAM" id="SSF55804">
    <property type="entry name" value="Phoshotransferase/anion transport protein"/>
    <property type="match status" value="1"/>
</dbReference>
<keyword evidence="8 10" id="KW-0472">Membrane</keyword>
<sequence length="1260" mass="141136">MDDDVEKQIVKQNNNACTKKLVNSNNIKMLVIANGPKAPKALDEEIEDEEGLNQIKKLPNKILNSFDCNCNEGRQSTSFSYFPSNSSGLNCSSQQTNSPCSIDSAPITNTTSAVPLPTSHQNCLPQTLLFVPEQERRTSTISGHSIHSCPTEIFSNKDYVEIGEGKSDECYPLINNIDISTKRVLEGTIDKEEENTGEEATDEFDLLIHSPSTSTAIQSRNPSPGTQTFGNCKFIFGQNQQQLCINNNEKIFFNPGFGTSLSEINRRQSVHTAAPAIAFRSTLGFAAAIASANIGKISTMPTPVQPIPSFRHAPPKNRPFFRRSSQPILNISVTGGITSVPSSHHPPHCAHRNRAIGHLPSSSSYLRSAQHNRMNENNNSDSVEMSEPSDMKGGQLGFVGKEFIPAGSLPAAMHKRVSWLSMKSLQDCAVAAASHFSGSSTATDSQHGTVPRFPKKRDSSGIIADNCSGKDSRFCDTRSSNSQLGSLLQLNNTNNNCGTLFGGMDDGTIGYDTMDCADTPPIDTMSWSNIGKKNEFDNVTLMYSKHEKIPMKDFGSEIRATMDIDHLLNKAVLLLDLQETSLEEIFAKIIHEMDIQEPEFTSEQVRSVLFTQDAGNQFHILSRTVQSICTTGTVGGTFDYDQTWICALCMLSTVQHRHVAIARLSHPTNLGRTMQDLRFIIIVIAPSRAKGTKTALETTRTFATLFADMDIRQRLVMAHSVEAFRATLLEAAKELALEQSQWRERKSSIHLSQAKEQVFGLGKFFPFRGLLEDFKMRKKHYISDYLDGLRGHRTMQKMFSSIIFLYFGKAIGGIFFAAFGGQPMIILLTTVPLAIYIKVIYRISEALDFDFFAMYACVGLWCQFFLVIYAATELCSLMKLATRSAEEMFSLFIAIAFAVESVRAIHTSFIDNYLSCIDTTINAQNFSLLPQKILTNTTELIQQNLIENGCNRDTFILYLLLMFGTLWVALFLYNFRKTPYLTRSRREWLADYALPASVLIMSFLGEHTFSKIDKDIFHMRAEVSLLKIPEFWRLSWQAIFVCFILGFFLSFLFYMDQNICSAIVNNNQNKLKKGSAQHLDLLVVSILNMFLSVMGLPWMHGALPHSPLHVRALADVEERVAQGHVHEVIMNVRETRLATLIAHLLILASTFFLLPSPLQSIPTSVLHGLFLYMAFTSLSGNEMQAYPPTHYIRRVPQRKVHLFTTCQLIQLIILCAVGFSPYPFIEMVFPIVCFCFLPIRHILIPRIIDYKYLDALDGRH</sequence>
<evidence type="ECO:0000259" key="11">
    <source>
        <dbReference type="Pfam" id="PF00955"/>
    </source>
</evidence>
<dbReference type="PANTHER" id="PTHR11453">
    <property type="entry name" value="ANION EXCHANGE PROTEIN"/>
    <property type="match status" value="1"/>
</dbReference>
<evidence type="ECO:0000256" key="7">
    <source>
        <dbReference type="ARBA" id="ARBA00023065"/>
    </source>
</evidence>
<keyword evidence="4" id="KW-1003">Cell membrane</keyword>
<evidence type="ECO:0000256" key="10">
    <source>
        <dbReference type="SAM" id="Phobius"/>
    </source>
</evidence>
<feature type="transmembrane region" description="Helical" evidence="10">
    <location>
        <begin position="988"/>
        <end position="1005"/>
    </location>
</feature>
<protein>
    <submittedName>
        <fullName evidence="13">HCO3_cotransp domain-containing protein</fullName>
    </submittedName>
</protein>
<feature type="transmembrane region" description="Helical" evidence="10">
    <location>
        <begin position="798"/>
        <end position="817"/>
    </location>
</feature>
<dbReference type="Proteomes" id="UP000095281">
    <property type="component" value="Unplaced"/>
</dbReference>
<evidence type="ECO:0000256" key="5">
    <source>
        <dbReference type="ARBA" id="ARBA00022692"/>
    </source>
</evidence>
<dbReference type="InterPro" id="IPR011531">
    <property type="entry name" value="HCO3_transpt-like_TM_dom"/>
</dbReference>
<reference evidence="13" key="1">
    <citation type="submission" date="2016-11" db="UniProtKB">
        <authorList>
            <consortium name="WormBaseParasite"/>
        </authorList>
    </citation>
    <scope>IDENTIFICATION</scope>
</reference>
<feature type="transmembrane region" description="Helical" evidence="10">
    <location>
        <begin position="1034"/>
        <end position="1054"/>
    </location>
</feature>
<feature type="transmembrane region" description="Helical" evidence="10">
    <location>
        <begin position="888"/>
        <end position="905"/>
    </location>
</feature>
<comment type="similarity">
    <text evidence="2">Belongs to the anion exchanger (TC 2.A.31) family.</text>
</comment>
<accession>A0A1I8BGP0</accession>
<dbReference type="PANTHER" id="PTHR11453:SF127">
    <property type="entry name" value="SOLUTE CARRIER FAMILY 4 MEMBER 11"/>
    <property type="match status" value="1"/>
</dbReference>
<evidence type="ECO:0000256" key="9">
    <source>
        <dbReference type="SAM" id="MobiDB-lite"/>
    </source>
</evidence>
<dbReference type="GO" id="GO:0050801">
    <property type="term" value="P:monoatomic ion homeostasis"/>
    <property type="evidence" value="ECO:0007669"/>
    <property type="project" value="TreeGrafter"/>
</dbReference>
<evidence type="ECO:0000313" key="12">
    <source>
        <dbReference type="Proteomes" id="UP000095281"/>
    </source>
</evidence>
<dbReference type="AlphaFoldDB" id="A0A1I8BGP0"/>
<keyword evidence="12" id="KW-1185">Reference proteome</keyword>
<evidence type="ECO:0000256" key="3">
    <source>
        <dbReference type="ARBA" id="ARBA00022448"/>
    </source>
</evidence>
<dbReference type="Gene3D" id="3.40.930.10">
    <property type="entry name" value="Mannitol-specific EII, Chain A"/>
    <property type="match status" value="1"/>
</dbReference>
<evidence type="ECO:0000256" key="8">
    <source>
        <dbReference type="ARBA" id="ARBA00023136"/>
    </source>
</evidence>
<keyword evidence="6 10" id="KW-1133">Transmembrane helix</keyword>
<feature type="transmembrane region" description="Helical" evidence="10">
    <location>
        <begin position="955"/>
        <end position="976"/>
    </location>
</feature>
<dbReference type="Pfam" id="PF00955">
    <property type="entry name" value="HCO3_cotransp"/>
    <property type="match status" value="1"/>
</dbReference>
<dbReference type="GO" id="GO:0005452">
    <property type="term" value="F:solute:inorganic anion antiporter activity"/>
    <property type="evidence" value="ECO:0007669"/>
    <property type="project" value="InterPro"/>
</dbReference>